<keyword evidence="2" id="KW-0472">Membrane</keyword>
<sequence length="632" mass="69027">MRSSRQESEAQAHASSSLLSYEPSATDEAKPTRREHIKKHNGSWITFTALVLFSAVAVLVALILWVCLAIRDNASMSFSPQKIGGSFSLSEAKAIDVAFSILVFPCLIAALNFVWFTSARVSAVNELQSPGRRGVPLATLIEASTTTSGSYDILRIIALLRGKSWRLLLLAMMVLLSAVAKSTLSNIIAYEAFSSNSTSTADIRLRYLSDTYLNRRATNYTDQNIDFGSSQSEMVAKLEKFLTDITLAPSMSFQDDTYIGVNATTAAMDSINSNITELHDVPGFRLTVNCTNDKPFGLTLVAQDDGLKRIDVDLDGVGYYAQFFGSMDQLDFTQSTADTESYSFAAFQSRPISDTAKTQFGVYLGFVGDNHFPTDSPYGEIPVGKSTAYNVIATTPKVVSDQRTRDFYGIKCSLYRSEGKLDFSRNSTNAWNLKKSTFSDHQTEVPSFLAQWQSIDYSAPGAPINGIGPALSATANDSWSALAKTFLYASGEVQKIGYEFAASNLSREEPDFFYNVGATQSSQRYRITYVPVLLLIGLLAALAAAAITAAMAVYTARTVSARTFRLVDPLRLVIDCGQGLQEAIQDLAASAPPSLPSDRLEKWAQGLVVTYAEVDENGELAVRLRPNYTKEE</sequence>
<reference evidence="3 4" key="1">
    <citation type="submission" date="2024-04" db="EMBL/GenBank/DDBJ databases">
        <title>Phyllosticta paracitricarpa is synonymous to the EU quarantine fungus P. citricarpa based on phylogenomic analyses.</title>
        <authorList>
            <consortium name="Lawrence Berkeley National Laboratory"/>
            <person name="Van Ingen-Buijs V.A."/>
            <person name="Van Westerhoven A.C."/>
            <person name="Haridas S."/>
            <person name="Skiadas P."/>
            <person name="Martin F."/>
            <person name="Groenewald J.Z."/>
            <person name="Crous P.W."/>
            <person name="Seidl M.F."/>
        </authorList>
    </citation>
    <scope>NUCLEOTIDE SEQUENCE [LARGE SCALE GENOMIC DNA]</scope>
    <source>
        <strain evidence="3 4">CBS 123374</strain>
    </source>
</reference>
<evidence type="ECO:0000256" key="1">
    <source>
        <dbReference type="SAM" id="MobiDB-lite"/>
    </source>
</evidence>
<feature type="transmembrane region" description="Helical" evidence="2">
    <location>
        <begin position="167"/>
        <end position="190"/>
    </location>
</feature>
<gene>
    <name evidence="3" type="ORF">HDK90DRAFT_31</name>
</gene>
<feature type="region of interest" description="Disordered" evidence="1">
    <location>
        <begin position="1"/>
        <end position="35"/>
    </location>
</feature>
<proteinExistence type="predicted"/>
<organism evidence="3 4">
    <name type="scientific">Phyllosticta capitalensis</name>
    <dbReference type="NCBI Taxonomy" id="121624"/>
    <lineage>
        <taxon>Eukaryota</taxon>
        <taxon>Fungi</taxon>
        <taxon>Dikarya</taxon>
        <taxon>Ascomycota</taxon>
        <taxon>Pezizomycotina</taxon>
        <taxon>Dothideomycetes</taxon>
        <taxon>Dothideomycetes incertae sedis</taxon>
        <taxon>Botryosphaeriales</taxon>
        <taxon>Phyllostictaceae</taxon>
        <taxon>Phyllosticta</taxon>
    </lineage>
</organism>
<feature type="transmembrane region" description="Helical" evidence="2">
    <location>
        <begin position="97"/>
        <end position="116"/>
    </location>
</feature>
<accession>A0ABR1Z174</accession>
<evidence type="ECO:0000313" key="3">
    <source>
        <dbReference type="EMBL" id="KAK8246152.1"/>
    </source>
</evidence>
<feature type="compositionally biased region" description="Low complexity" evidence="1">
    <location>
        <begin position="11"/>
        <end position="20"/>
    </location>
</feature>
<keyword evidence="2" id="KW-0812">Transmembrane</keyword>
<evidence type="ECO:0000313" key="4">
    <source>
        <dbReference type="Proteomes" id="UP001492380"/>
    </source>
</evidence>
<feature type="compositionally biased region" description="Basic and acidic residues" evidence="1">
    <location>
        <begin position="1"/>
        <end position="10"/>
    </location>
</feature>
<feature type="transmembrane region" description="Helical" evidence="2">
    <location>
        <begin position="44"/>
        <end position="71"/>
    </location>
</feature>
<dbReference type="Proteomes" id="UP001492380">
    <property type="component" value="Unassembled WGS sequence"/>
</dbReference>
<protein>
    <submittedName>
        <fullName evidence="3">Uncharacterized protein</fullName>
    </submittedName>
</protein>
<name>A0ABR1Z174_9PEZI</name>
<keyword evidence="4" id="KW-1185">Reference proteome</keyword>
<comment type="caution">
    <text evidence="3">The sequence shown here is derived from an EMBL/GenBank/DDBJ whole genome shotgun (WGS) entry which is preliminary data.</text>
</comment>
<keyword evidence="2" id="KW-1133">Transmembrane helix</keyword>
<evidence type="ECO:0000256" key="2">
    <source>
        <dbReference type="SAM" id="Phobius"/>
    </source>
</evidence>
<feature type="transmembrane region" description="Helical" evidence="2">
    <location>
        <begin position="529"/>
        <end position="556"/>
    </location>
</feature>
<dbReference type="EMBL" id="JBBWRZ010000001">
    <property type="protein sequence ID" value="KAK8246152.1"/>
    <property type="molecule type" value="Genomic_DNA"/>
</dbReference>